<organism evidence="2 3">
    <name type="scientific">Oncorhynchus mykiss</name>
    <name type="common">Rainbow trout</name>
    <name type="synonym">Salmo gairdneri</name>
    <dbReference type="NCBI Taxonomy" id="8022"/>
    <lineage>
        <taxon>Eukaryota</taxon>
        <taxon>Metazoa</taxon>
        <taxon>Chordata</taxon>
        <taxon>Craniata</taxon>
        <taxon>Vertebrata</taxon>
        <taxon>Euteleostomi</taxon>
        <taxon>Actinopterygii</taxon>
        <taxon>Neopterygii</taxon>
        <taxon>Teleostei</taxon>
        <taxon>Protacanthopterygii</taxon>
        <taxon>Salmoniformes</taxon>
        <taxon>Salmonidae</taxon>
        <taxon>Salmoninae</taxon>
        <taxon>Oncorhynchus</taxon>
    </lineage>
</organism>
<reference evidence="2" key="2">
    <citation type="submission" date="2025-08" db="UniProtKB">
        <authorList>
            <consortium name="Ensembl"/>
        </authorList>
    </citation>
    <scope>IDENTIFICATION</scope>
</reference>
<sequence>GVAPLVWVRGRYVGHLIFIVQLYLGGDSACVGVDVELGDAVIHEVGYTCILPSVLICSTDHHNGGANRSVLIDVDGIMGALKHWPVCVGVGDVDKHLGGVEECAVRRSDT</sequence>
<evidence type="ECO:0000313" key="3">
    <source>
        <dbReference type="Proteomes" id="UP000694395"/>
    </source>
</evidence>
<reference evidence="2" key="3">
    <citation type="submission" date="2025-09" db="UniProtKB">
        <authorList>
            <consortium name="Ensembl"/>
        </authorList>
    </citation>
    <scope>IDENTIFICATION</scope>
</reference>
<evidence type="ECO:0000313" key="2">
    <source>
        <dbReference type="Ensembl" id="ENSOMYP00000046662.1"/>
    </source>
</evidence>
<name>A0A8C7VS70_ONCMY</name>
<keyword evidence="1" id="KW-0732">Signal</keyword>
<keyword evidence="3" id="KW-1185">Reference proteome</keyword>
<dbReference type="Proteomes" id="UP000694395">
    <property type="component" value="Chromosome 17"/>
</dbReference>
<accession>A0A8C7VS70</accession>
<reference evidence="2" key="1">
    <citation type="submission" date="2020-07" db="EMBL/GenBank/DDBJ databases">
        <title>A long reads based de novo assembly of the rainbow trout Arlee double haploid line genome.</title>
        <authorList>
            <person name="Gao G."/>
            <person name="Palti Y."/>
        </authorList>
    </citation>
    <scope>NUCLEOTIDE SEQUENCE [LARGE SCALE GENOMIC DNA]</scope>
</reference>
<dbReference type="Ensembl" id="ENSOMYT00000050750.2">
    <property type="protein sequence ID" value="ENSOMYP00000046662.1"/>
    <property type="gene ID" value="ENSOMYG00000021275.2"/>
</dbReference>
<dbReference type="GeneTree" id="ENSGT01000000220385"/>
<evidence type="ECO:0000256" key="1">
    <source>
        <dbReference type="SAM" id="SignalP"/>
    </source>
</evidence>
<protein>
    <submittedName>
        <fullName evidence="2">Uncharacterized protein</fullName>
    </submittedName>
</protein>
<proteinExistence type="predicted"/>
<dbReference type="AlphaFoldDB" id="A0A8C7VS70"/>
<feature type="signal peptide" evidence="1">
    <location>
        <begin position="1"/>
        <end position="29"/>
    </location>
</feature>
<feature type="chain" id="PRO_5034109529" evidence="1">
    <location>
        <begin position="30"/>
        <end position="110"/>
    </location>
</feature>